<evidence type="ECO:0000313" key="1">
    <source>
        <dbReference type="EMBL" id="AJP48242.1"/>
    </source>
</evidence>
<dbReference type="InterPro" id="IPR013406">
    <property type="entry name" value="CHP02574_addiction_mod"/>
</dbReference>
<organism evidence="1 2">
    <name type="scientific">Rugosibacter aromaticivorans</name>
    <dbReference type="NCBI Taxonomy" id="1565605"/>
    <lineage>
        <taxon>Bacteria</taxon>
        <taxon>Pseudomonadati</taxon>
        <taxon>Pseudomonadota</taxon>
        <taxon>Betaproteobacteria</taxon>
        <taxon>Nitrosomonadales</taxon>
        <taxon>Sterolibacteriaceae</taxon>
        <taxon>Rugosibacter</taxon>
    </lineage>
</organism>
<dbReference type="HOGENOM" id="CLU_185169_0_0_4"/>
<dbReference type="EMBL" id="CP010554">
    <property type="protein sequence ID" value="AJP48242.1"/>
    <property type="molecule type" value="Genomic_DNA"/>
</dbReference>
<reference evidence="1 2" key="1">
    <citation type="journal article" date="2015" name="Genome Announc.">
        <title>Complete Genome Sequence of a Novel Bacterium within the Family Rhodocyclaceae That Degrades Polycyclic Aromatic Hydrocarbons.</title>
        <authorList>
            <person name="Singleton D.R."/>
            <person name="Dickey A.N."/>
            <person name="Scholl E.H."/>
            <person name="Wright F.A."/>
            <person name="Aitken M.D."/>
        </authorList>
    </citation>
    <scope>NUCLEOTIDE SEQUENCE [LARGE SCALE GENOMIC DNA]</scope>
    <source>
        <strain evidence="2">PG1-Ca6</strain>
    </source>
</reference>
<evidence type="ECO:0000313" key="2">
    <source>
        <dbReference type="Proteomes" id="UP000061603"/>
    </source>
</evidence>
<dbReference type="KEGG" id="rbu:PG1C_06780"/>
<dbReference type="Proteomes" id="UP000061603">
    <property type="component" value="Chromosome"/>
</dbReference>
<proteinExistence type="predicted"/>
<dbReference type="Pfam" id="PF09720">
    <property type="entry name" value="Unstab_antitox"/>
    <property type="match status" value="1"/>
</dbReference>
<accession>A0A0C5IZL9</accession>
<dbReference type="AlphaFoldDB" id="A0A0C5IZL9"/>
<name>A0A0C5IZL9_9PROT</name>
<keyword evidence="2" id="KW-1185">Reference proteome</keyword>
<evidence type="ECO:0008006" key="3">
    <source>
        <dbReference type="Google" id="ProtNLM"/>
    </source>
</evidence>
<gene>
    <name evidence="1" type="ORF">PG1C_06780</name>
</gene>
<protein>
    <recommendedName>
        <fullName evidence="3">Acyl-protein synthetase</fullName>
    </recommendedName>
</protein>
<dbReference type="RefSeq" id="WP_202636734.1">
    <property type="nucleotide sequence ID" value="NZ_CP010554.1"/>
</dbReference>
<sequence length="70" mass="7833">MLTIEHLTRVEKLRMMEALWDDLSREDSSLQSPAWHGDALHEAEAALAAGEARFIDWDQAKKLLLGGDTA</sequence>